<comment type="caution">
    <text evidence="2">The sequence shown here is derived from an EMBL/GenBank/DDBJ whole genome shotgun (WGS) entry which is preliminary data.</text>
</comment>
<evidence type="ECO:0000313" key="3">
    <source>
        <dbReference type="Proteomes" id="UP001642484"/>
    </source>
</evidence>
<accession>A0ABP0JKX6</accession>
<dbReference type="EMBL" id="CAXAMN010005714">
    <property type="protein sequence ID" value="CAK9015087.1"/>
    <property type="molecule type" value="Genomic_DNA"/>
</dbReference>
<evidence type="ECO:0000256" key="1">
    <source>
        <dbReference type="PROSITE-ProRule" id="PRU00023"/>
    </source>
</evidence>
<dbReference type="InterPro" id="IPR036770">
    <property type="entry name" value="Ankyrin_rpt-contain_sf"/>
</dbReference>
<feature type="repeat" description="ANK" evidence="1">
    <location>
        <begin position="91"/>
        <end position="123"/>
    </location>
</feature>
<sequence length="136" mass="15896">MEKRGALARECFFELRMEELNAVVPAERDEEMFQEMKKQLRQQQKMDRAFASGREALEKDRREVMCFLKTNRFPYDVNFMREEGAPFWFTRATAPLHEAVKQNQPGIAAKLLMFGADPMQQDSQKDCLGLRATRDA</sequence>
<name>A0ABP0JKX6_9DINO</name>
<organism evidence="2 3">
    <name type="scientific">Durusdinium trenchii</name>
    <dbReference type="NCBI Taxonomy" id="1381693"/>
    <lineage>
        <taxon>Eukaryota</taxon>
        <taxon>Sar</taxon>
        <taxon>Alveolata</taxon>
        <taxon>Dinophyceae</taxon>
        <taxon>Suessiales</taxon>
        <taxon>Symbiodiniaceae</taxon>
        <taxon>Durusdinium</taxon>
    </lineage>
</organism>
<keyword evidence="3" id="KW-1185">Reference proteome</keyword>
<evidence type="ECO:0000313" key="2">
    <source>
        <dbReference type="EMBL" id="CAK9015087.1"/>
    </source>
</evidence>
<dbReference type="PROSITE" id="PS50088">
    <property type="entry name" value="ANK_REPEAT"/>
    <property type="match status" value="1"/>
</dbReference>
<reference evidence="2 3" key="1">
    <citation type="submission" date="2024-02" db="EMBL/GenBank/DDBJ databases">
        <authorList>
            <person name="Chen Y."/>
            <person name="Shah S."/>
            <person name="Dougan E. K."/>
            <person name="Thang M."/>
            <person name="Chan C."/>
        </authorList>
    </citation>
    <scope>NUCLEOTIDE SEQUENCE [LARGE SCALE GENOMIC DNA]</scope>
</reference>
<proteinExistence type="predicted"/>
<dbReference type="InterPro" id="IPR002110">
    <property type="entry name" value="Ankyrin_rpt"/>
</dbReference>
<gene>
    <name evidence="2" type="ORF">CCMP2556_LOCUS11967</name>
</gene>
<keyword evidence="1" id="KW-0040">ANK repeat</keyword>
<dbReference type="Proteomes" id="UP001642484">
    <property type="component" value="Unassembled WGS sequence"/>
</dbReference>
<dbReference type="SUPFAM" id="SSF48403">
    <property type="entry name" value="Ankyrin repeat"/>
    <property type="match status" value="1"/>
</dbReference>
<protein>
    <submittedName>
        <fullName evidence="2">Uncharacterized protein</fullName>
    </submittedName>
</protein>